<dbReference type="Proteomes" id="UP000193623">
    <property type="component" value="Unassembled WGS sequence"/>
</dbReference>
<evidence type="ECO:0000256" key="1">
    <source>
        <dbReference type="SAM" id="Phobius"/>
    </source>
</evidence>
<accession>A0A1Y5SFE6</accession>
<keyword evidence="1" id="KW-0472">Membrane</keyword>
<dbReference type="AlphaFoldDB" id="A0A1Y5SFE6"/>
<protein>
    <submittedName>
        <fullName evidence="2">Uncharacterized protein</fullName>
    </submittedName>
</protein>
<feature type="transmembrane region" description="Helical" evidence="1">
    <location>
        <begin position="82"/>
        <end position="98"/>
    </location>
</feature>
<keyword evidence="3" id="KW-1185">Reference proteome</keyword>
<reference evidence="2 3" key="1">
    <citation type="submission" date="2017-03" db="EMBL/GenBank/DDBJ databases">
        <authorList>
            <person name="Afonso C.L."/>
            <person name="Miller P.J."/>
            <person name="Scott M.A."/>
            <person name="Spackman E."/>
            <person name="Goraichik I."/>
            <person name="Dimitrov K.M."/>
            <person name="Suarez D.L."/>
            <person name="Swayne D.E."/>
        </authorList>
    </citation>
    <scope>NUCLEOTIDE SEQUENCE [LARGE SCALE GENOMIC DNA]</scope>
    <source>
        <strain evidence="2 3">CECT 8397</strain>
    </source>
</reference>
<feature type="transmembrane region" description="Helical" evidence="1">
    <location>
        <begin position="27"/>
        <end position="49"/>
    </location>
</feature>
<evidence type="ECO:0000313" key="3">
    <source>
        <dbReference type="Proteomes" id="UP000193623"/>
    </source>
</evidence>
<gene>
    <name evidence="2" type="ORF">PSJ8397_01931</name>
</gene>
<keyword evidence="1" id="KW-1133">Transmembrane helix</keyword>
<feature type="transmembrane region" description="Helical" evidence="1">
    <location>
        <begin position="152"/>
        <end position="176"/>
    </location>
</feature>
<feature type="transmembrane region" description="Helical" evidence="1">
    <location>
        <begin position="110"/>
        <end position="131"/>
    </location>
</feature>
<keyword evidence="1" id="KW-0812">Transmembrane</keyword>
<proteinExistence type="predicted"/>
<organism evidence="2 3">
    <name type="scientific">Pseudooctadecabacter jejudonensis</name>
    <dbReference type="NCBI Taxonomy" id="1391910"/>
    <lineage>
        <taxon>Bacteria</taxon>
        <taxon>Pseudomonadati</taxon>
        <taxon>Pseudomonadota</taxon>
        <taxon>Alphaproteobacteria</taxon>
        <taxon>Rhodobacterales</taxon>
        <taxon>Paracoccaceae</taxon>
        <taxon>Pseudooctadecabacter</taxon>
    </lineage>
</organism>
<dbReference type="EMBL" id="FWFT01000003">
    <property type="protein sequence ID" value="SLN39164.1"/>
    <property type="molecule type" value="Genomic_DNA"/>
</dbReference>
<sequence length="181" mass="19499">MLFLWPAALLFAPLCVTLAGGRSVFLWGSLFLGAAALYGMAVLSSYSLASGGPGRPLGPLFANTDDPTDISLVFHFAELRRLTLTYAVTLLPTVALLWPSHPVRAPWDVALFWGFATLALAHLYLPTLMLGREGMPPNYVDFSDRLAFATGLARTAGGLAVLTLVLAVLRPIFVAIRKRLT</sequence>
<name>A0A1Y5SFE6_9RHOB</name>
<evidence type="ECO:0000313" key="2">
    <source>
        <dbReference type="EMBL" id="SLN39164.1"/>
    </source>
</evidence>
<dbReference type="RefSeq" id="WP_085864374.1">
    <property type="nucleotide sequence ID" value="NZ_FWFT01000003.1"/>
</dbReference>